<keyword evidence="3" id="KW-0378">Hydrolase</keyword>
<evidence type="ECO:0000313" key="14">
    <source>
        <dbReference type="EMBL" id="CAB4830396.1"/>
    </source>
</evidence>
<dbReference type="PROSITE" id="PS51198">
    <property type="entry name" value="UVRD_HELICASE_ATP_BIND"/>
    <property type="match status" value="1"/>
</dbReference>
<dbReference type="InterPro" id="IPR000212">
    <property type="entry name" value="DNA_helicase_UvrD/REP"/>
</dbReference>
<dbReference type="NCBIfam" id="TIGR01073">
    <property type="entry name" value="pcrA"/>
    <property type="match status" value="1"/>
</dbReference>
<dbReference type="InterPro" id="IPR014017">
    <property type="entry name" value="DNA_helicase_UvrD-like_C"/>
</dbReference>
<evidence type="ECO:0000256" key="11">
    <source>
        <dbReference type="SAM" id="MobiDB-lite"/>
    </source>
</evidence>
<dbReference type="PANTHER" id="PTHR11070:SF2">
    <property type="entry name" value="ATP-DEPENDENT DNA HELICASE SRS2"/>
    <property type="match status" value="1"/>
</dbReference>
<dbReference type="Gene3D" id="1.10.486.10">
    <property type="entry name" value="PCRA, domain 4"/>
    <property type="match status" value="1"/>
</dbReference>
<dbReference type="GO" id="GO:0000725">
    <property type="term" value="P:recombinational repair"/>
    <property type="evidence" value="ECO:0007669"/>
    <property type="project" value="TreeGrafter"/>
</dbReference>
<keyword evidence="2" id="KW-0547">Nucleotide-binding</keyword>
<evidence type="ECO:0000259" key="13">
    <source>
        <dbReference type="PROSITE" id="PS51217"/>
    </source>
</evidence>
<evidence type="ECO:0000256" key="6">
    <source>
        <dbReference type="ARBA" id="ARBA00023125"/>
    </source>
</evidence>
<dbReference type="FunFam" id="1.10.486.10:FF:000003">
    <property type="entry name" value="ATP-dependent DNA helicase"/>
    <property type="match status" value="1"/>
</dbReference>
<accession>A0A6J7DFN4</accession>
<keyword evidence="5" id="KW-0067">ATP-binding</keyword>
<feature type="domain" description="UvrD-like helicase C-terminal" evidence="13">
    <location>
        <begin position="317"/>
        <end position="585"/>
    </location>
</feature>
<evidence type="ECO:0000256" key="3">
    <source>
        <dbReference type="ARBA" id="ARBA00022801"/>
    </source>
</evidence>
<comment type="catalytic activity">
    <reaction evidence="10">
        <text>ATP + H2O = ADP + phosphate + H(+)</text>
        <dbReference type="Rhea" id="RHEA:13065"/>
        <dbReference type="ChEBI" id="CHEBI:15377"/>
        <dbReference type="ChEBI" id="CHEBI:15378"/>
        <dbReference type="ChEBI" id="CHEBI:30616"/>
        <dbReference type="ChEBI" id="CHEBI:43474"/>
        <dbReference type="ChEBI" id="CHEBI:456216"/>
        <dbReference type="EC" id="5.6.2.4"/>
    </reaction>
</comment>
<evidence type="ECO:0000259" key="12">
    <source>
        <dbReference type="PROSITE" id="PS51198"/>
    </source>
</evidence>
<dbReference type="Pfam" id="PF13361">
    <property type="entry name" value="UvrD_C"/>
    <property type="match status" value="1"/>
</dbReference>
<dbReference type="InterPro" id="IPR014016">
    <property type="entry name" value="UvrD-like_ATP-bd"/>
</dbReference>
<dbReference type="Gene3D" id="3.40.50.300">
    <property type="entry name" value="P-loop containing nucleotide triphosphate hydrolases"/>
    <property type="match status" value="2"/>
</dbReference>
<dbReference type="GO" id="GO:0033202">
    <property type="term" value="C:DNA helicase complex"/>
    <property type="evidence" value="ECO:0007669"/>
    <property type="project" value="TreeGrafter"/>
</dbReference>
<dbReference type="GO" id="GO:0003677">
    <property type="term" value="F:DNA binding"/>
    <property type="evidence" value="ECO:0007669"/>
    <property type="project" value="UniProtKB-KW"/>
</dbReference>
<evidence type="ECO:0000313" key="15">
    <source>
        <dbReference type="EMBL" id="CAB4869366.1"/>
    </source>
</evidence>
<organism evidence="15">
    <name type="scientific">freshwater metagenome</name>
    <dbReference type="NCBI Taxonomy" id="449393"/>
    <lineage>
        <taxon>unclassified sequences</taxon>
        <taxon>metagenomes</taxon>
        <taxon>ecological metagenomes</taxon>
    </lineage>
</organism>
<keyword evidence="6" id="KW-0238">DNA-binding</keyword>
<dbReference type="InterPro" id="IPR005751">
    <property type="entry name" value="ATP-dep_DNA_helicase_PcrA"/>
</dbReference>
<dbReference type="Pfam" id="PF21196">
    <property type="entry name" value="PcrA_UvrD_tudor"/>
    <property type="match status" value="1"/>
</dbReference>
<dbReference type="CDD" id="cd18807">
    <property type="entry name" value="SF1_C_UvrD"/>
    <property type="match status" value="1"/>
</dbReference>
<dbReference type="EC" id="5.6.2.4" evidence="9"/>
<dbReference type="PROSITE" id="PS51217">
    <property type="entry name" value="UVRD_HELICASE_CTER"/>
    <property type="match status" value="1"/>
</dbReference>
<evidence type="ECO:0000256" key="9">
    <source>
        <dbReference type="ARBA" id="ARBA00034808"/>
    </source>
</evidence>
<dbReference type="FunFam" id="1.10.10.160:FF:000001">
    <property type="entry name" value="ATP-dependent DNA helicase"/>
    <property type="match status" value="1"/>
</dbReference>
<comment type="similarity">
    <text evidence="1">Belongs to the helicase family. UvrD subfamily.</text>
</comment>
<dbReference type="AlphaFoldDB" id="A0A6J7DFN4"/>
<dbReference type="Pfam" id="PF00580">
    <property type="entry name" value="UvrD-helicase"/>
    <property type="match status" value="1"/>
</dbReference>
<evidence type="ECO:0000256" key="1">
    <source>
        <dbReference type="ARBA" id="ARBA00009922"/>
    </source>
</evidence>
<evidence type="ECO:0000256" key="8">
    <source>
        <dbReference type="ARBA" id="ARBA00034617"/>
    </source>
</evidence>
<dbReference type="PANTHER" id="PTHR11070">
    <property type="entry name" value="UVRD / RECB / PCRA DNA HELICASE FAMILY MEMBER"/>
    <property type="match status" value="1"/>
</dbReference>
<dbReference type="GO" id="GO:0005524">
    <property type="term" value="F:ATP binding"/>
    <property type="evidence" value="ECO:0007669"/>
    <property type="project" value="UniProtKB-KW"/>
</dbReference>
<evidence type="ECO:0000256" key="7">
    <source>
        <dbReference type="ARBA" id="ARBA00023235"/>
    </source>
</evidence>
<dbReference type="EMBL" id="CAFBPM010000003">
    <property type="protein sequence ID" value="CAB5012089.1"/>
    <property type="molecule type" value="Genomic_DNA"/>
</dbReference>
<evidence type="ECO:0000313" key="16">
    <source>
        <dbReference type="EMBL" id="CAB5012089.1"/>
    </source>
</evidence>
<comment type="catalytic activity">
    <reaction evidence="8">
        <text>Couples ATP hydrolysis with the unwinding of duplex DNA by translocating in the 3'-5' direction.</text>
        <dbReference type="EC" id="5.6.2.4"/>
    </reaction>
</comment>
<feature type="compositionally biased region" description="Basic and acidic residues" evidence="11">
    <location>
        <begin position="672"/>
        <end position="701"/>
    </location>
</feature>
<feature type="domain" description="UvrD-like helicase ATP-binding" evidence="12">
    <location>
        <begin position="34"/>
        <end position="316"/>
    </location>
</feature>
<evidence type="ECO:0000256" key="5">
    <source>
        <dbReference type="ARBA" id="ARBA00022840"/>
    </source>
</evidence>
<evidence type="ECO:0000256" key="10">
    <source>
        <dbReference type="ARBA" id="ARBA00048988"/>
    </source>
</evidence>
<gene>
    <name evidence="14" type="ORF">UFOPK3164_01110</name>
    <name evidence="15" type="ORF">UFOPK3427_00691</name>
    <name evidence="16" type="ORF">UFOPK4112_00366</name>
</gene>
<dbReference type="InterPro" id="IPR027417">
    <property type="entry name" value="P-loop_NTPase"/>
</dbReference>
<evidence type="ECO:0000256" key="4">
    <source>
        <dbReference type="ARBA" id="ARBA00022806"/>
    </source>
</evidence>
<dbReference type="EMBL" id="CAFBLT010000001">
    <property type="protein sequence ID" value="CAB4869366.1"/>
    <property type="molecule type" value="Genomic_DNA"/>
</dbReference>
<dbReference type="GO" id="GO:0043138">
    <property type="term" value="F:3'-5' DNA helicase activity"/>
    <property type="evidence" value="ECO:0007669"/>
    <property type="project" value="UniProtKB-EC"/>
</dbReference>
<sequence>MNQPEPLAADLPGLADERVNVRNHVTLDADALLEGLTEPQRAAVTHRGSPLLVIAGAGSGKTRVLTRRIAHLMATGDAKAYEILAITFTNKAADEMRFRVAELVGPTANRMWVATFHSACVRLLRASANRLGYDSQFTIYDATDSKRLFEIVMSDLNIDMKRLPSRAVAAVVSQAKAELLNPAQFAADVSGSSDPFRRRIGDIYTEYQRRLRAANAMDFDDLLMVTVELFKTCPDVLASYQERFRHVLVDEFQDTNRAQNELVMMLGATRRNVCVVGDSDQSIYRFRAADIRNILDFETSFPDATTILLEQNFRSTQNVLDAANAVIANNAGRKDKRLFTDGETGPPLTRYRAEDEHDEASWVASEIRRLETSEGIEHGDVAIFYRTNAQSRVIEEELVRSRIPYKVIGGTRFYDRREVKDILSYVRLVANPRDEVSARRVVNIPKRGIGATSLSKLGEFAARNSIAFESAVAQASDAGVSGKALRGSQAFTGLMASLRSDIENTTPGELVEKVLEESGYRSELHAEHTHEAESRLENLAELVGVATSYETLEDFLSTVALVADSDELDEETTRVSLMTLHIAKGLEFPAVFLVGLEEGIFPHFRSLSDPSELEEERRLAYVGITRARRHLAVSHAWVRSLWGQTNHNIPSRFLSEIPTDLIVDVGATESPRARESSWSQERNDNEFSRRRESLASDHDGGHVFGSGTPRKASPPVSSGAHLLGISAGDVVVHDRWGDGTVLSLSGEGDRTSAVVKFPSVGEKTLMLSMAPIKRP</sequence>
<dbReference type="CDD" id="cd17932">
    <property type="entry name" value="DEXQc_UvrD"/>
    <property type="match status" value="1"/>
</dbReference>
<feature type="region of interest" description="Disordered" evidence="11">
    <location>
        <begin position="672"/>
        <end position="719"/>
    </location>
</feature>
<dbReference type="GO" id="GO:0016787">
    <property type="term" value="F:hydrolase activity"/>
    <property type="evidence" value="ECO:0007669"/>
    <property type="project" value="UniProtKB-KW"/>
</dbReference>
<dbReference type="GO" id="GO:0006260">
    <property type="term" value="P:DNA replication"/>
    <property type="evidence" value="ECO:0007669"/>
    <property type="project" value="InterPro"/>
</dbReference>
<name>A0A6J7DFN4_9ZZZZ</name>
<dbReference type="EMBL" id="CAFABE010000051">
    <property type="protein sequence ID" value="CAB4830396.1"/>
    <property type="molecule type" value="Genomic_DNA"/>
</dbReference>
<dbReference type="GO" id="GO:0005829">
    <property type="term" value="C:cytosol"/>
    <property type="evidence" value="ECO:0007669"/>
    <property type="project" value="TreeGrafter"/>
</dbReference>
<dbReference type="InterPro" id="IPR013986">
    <property type="entry name" value="DExx_box_DNA_helicase_dom_sf"/>
</dbReference>
<evidence type="ECO:0000256" key="2">
    <source>
        <dbReference type="ARBA" id="ARBA00022741"/>
    </source>
</evidence>
<keyword evidence="4" id="KW-0347">Helicase</keyword>
<keyword evidence="7" id="KW-0413">Isomerase</keyword>
<dbReference type="SUPFAM" id="SSF52540">
    <property type="entry name" value="P-loop containing nucleoside triphosphate hydrolases"/>
    <property type="match status" value="1"/>
</dbReference>
<dbReference type="Gene3D" id="1.10.10.160">
    <property type="match status" value="1"/>
</dbReference>
<proteinExistence type="inferred from homology"/>
<protein>
    <recommendedName>
        <fullName evidence="9">DNA 3'-5' helicase</fullName>
        <ecNumber evidence="9">5.6.2.4</ecNumber>
    </recommendedName>
</protein>
<reference evidence="15" key="1">
    <citation type="submission" date="2020-05" db="EMBL/GenBank/DDBJ databases">
        <authorList>
            <person name="Chiriac C."/>
            <person name="Salcher M."/>
            <person name="Ghai R."/>
            <person name="Kavagutti S V."/>
        </authorList>
    </citation>
    <scope>NUCLEOTIDE SEQUENCE</scope>
</reference>